<keyword evidence="6" id="KW-0509">mRNA transport</keyword>
<dbReference type="PANTHER" id="PTHR13269">
    <property type="entry name" value="NUCLEOPORIN NDC1"/>
    <property type="match status" value="1"/>
</dbReference>
<reference evidence="15" key="1">
    <citation type="submission" date="2014-03" db="EMBL/GenBank/DDBJ databases">
        <authorList>
            <person name="Aksoy S."/>
            <person name="Warren W."/>
            <person name="Wilson R.K."/>
        </authorList>
    </citation>
    <scope>NUCLEOTIDE SEQUENCE [LARGE SCALE GENOMIC DNA]</scope>
    <source>
        <strain evidence="15">IAEA</strain>
    </source>
</reference>
<evidence type="ECO:0000256" key="5">
    <source>
        <dbReference type="ARBA" id="ARBA00022692"/>
    </source>
</evidence>
<dbReference type="GO" id="GO:0031965">
    <property type="term" value="C:nuclear membrane"/>
    <property type="evidence" value="ECO:0007669"/>
    <property type="project" value="UniProtKB-SubCell"/>
</dbReference>
<keyword evidence="12" id="KW-0539">Nucleus</keyword>
<dbReference type="Proteomes" id="UP000091820">
    <property type="component" value="Unassembled WGS sequence"/>
</dbReference>
<evidence type="ECO:0000313" key="14">
    <source>
        <dbReference type="EnsemblMetazoa" id="GBRI032243-PA"/>
    </source>
</evidence>
<dbReference type="AlphaFoldDB" id="A0A1A9WU74"/>
<evidence type="ECO:0000256" key="6">
    <source>
        <dbReference type="ARBA" id="ARBA00022816"/>
    </source>
</evidence>
<feature type="transmembrane region" description="Helical" evidence="13">
    <location>
        <begin position="160"/>
        <end position="186"/>
    </location>
</feature>
<dbReference type="GO" id="GO:0030674">
    <property type="term" value="F:protein-macromolecule adaptor activity"/>
    <property type="evidence" value="ECO:0007669"/>
    <property type="project" value="TreeGrafter"/>
</dbReference>
<keyword evidence="11 13" id="KW-0472">Membrane</keyword>
<dbReference type="GO" id="GO:0051028">
    <property type="term" value="P:mRNA transport"/>
    <property type="evidence" value="ECO:0007669"/>
    <property type="project" value="UniProtKB-KW"/>
</dbReference>
<keyword evidence="15" id="KW-1185">Reference proteome</keyword>
<proteinExistence type="inferred from homology"/>
<dbReference type="GO" id="GO:0006999">
    <property type="term" value="P:nuclear pore organization"/>
    <property type="evidence" value="ECO:0007669"/>
    <property type="project" value="TreeGrafter"/>
</dbReference>
<reference evidence="14" key="2">
    <citation type="submission" date="2020-05" db="UniProtKB">
        <authorList>
            <consortium name="EnsemblMetazoa"/>
        </authorList>
    </citation>
    <scope>IDENTIFICATION</scope>
    <source>
        <strain evidence="14">IAEA</strain>
    </source>
</reference>
<keyword evidence="10" id="KW-0906">Nuclear pore complex</keyword>
<organism evidence="14 15">
    <name type="scientific">Glossina brevipalpis</name>
    <dbReference type="NCBI Taxonomy" id="37001"/>
    <lineage>
        <taxon>Eukaryota</taxon>
        <taxon>Metazoa</taxon>
        <taxon>Ecdysozoa</taxon>
        <taxon>Arthropoda</taxon>
        <taxon>Hexapoda</taxon>
        <taxon>Insecta</taxon>
        <taxon>Pterygota</taxon>
        <taxon>Neoptera</taxon>
        <taxon>Endopterygota</taxon>
        <taxon>Diptera</taxon>
        <taxon>Brachycera</taxon>
        <taxon>Muscomorpha</taxon>
        <taxon>Hippoboscoidea</taxon>
        <taxon>Glossinidae</taxon>
        <taxon>Glossina</taxon>
    </lineage>
</organism>
<evidence type="ECO:0000256" key="2">
    <source>
        <dbReference type="ARBA" id="ARBA00004567"/>
    </source>
</evidence>
<evidence type="ECO:0000256" key="12">
    <source>
        <dbReference type="ARBA" id="ARBA00023242"/>
    </source>
</evidence>
<dbReference type="VEuPathDB" id="VectorBase:GBRI032243"/>
<dbReference type="GO" id="GO:0015031">
    <property type="term" value="P:protein transport"/>
    <property type="evidence" value="ECO:0007669"/>
    <property type="project" value="UniProtKB-KW"/>
</dbReference>
<sequence>MQYLLLSVFLLFVNFNALHPMRWLRETFNLMFSFYVWLVMIAVLIYGILLGKSHLAVKRHYPSRFVWLVKTFPRKLTFLGIHIVMGFLTACAYTKFLHEDYRSFSYECYGHNCLNPYYMFLMGIGISSGCYHFCKENLKQEPEAEFPIIQESLFIRLRSLLYSTLYTSLFKSFMPCLYYTFGYWLLGRYTNECFASLFGMDLEEDYLSFLSIVINLHLLFYAWMLSSQILGNMHLMQKLFSILLTQEIEFVVEQNQLTCISAEIKTEKDITLVEALAATQIPIIQKLAALQVQTMGNSSSISKRSAIYNLSIPGGHCKNWNQLFAQCLVIINEFIEELTQSIRNISTLKSADLLCKTSPTTATEAAEKILLRQYNAIYGIRRMVPDAVPDLHLTCPKPLPTAQRINAYFSNLYKQFQTALYAAFRRITGLFYMFGEPEGARAAFLLSNSQIIVWISQGLAGICEFSFKEDQYGVIQAALPQVINALLKLKQESDKLNNVNLNGKKWDQNLIALKNALKSSLYRITTVYGEYLPDIIEDPQNLRILYNFKNYQDT</sequence>
<protein>
    <recommendedName>
        <fullName evidence="16">Nucleoporin Ndc1</fullName>
    </recommendedName>
</protein>
<evidence type="ECO:0000256" key="8">
    <source>
        <dbReference type="ARBA" id="ARBA00022989"/>
    </source>
</evidence>
<comment type="similarity">
    <text evidence="3">Belongs to the NDC1 family.</text>
</comment>
<evidence type="ECO:0000256" key="1">
    <source>
        <dbReference type="ARBA" id="ARBA00004232"/>
    </source>
</evidence>
<evidence type="ECO:0000256" key="9">
    <source>
        <dbReference type="ARBA" id="ARBA00023010"/>
    </source>
</evidence>
<evidence type="ECO:0000256" key="13">
    <source>
        <dbReference type="SAM" id="Phobius"/>
    </source>
</evidence>
<comment type="subcellular location">
    <subcellularLocation>
        <location evidence="1">Nucleus membrane</location>
        <topology evidence="1">Multi-pass membrane protein</topology>
    </subcellularLocation>
    <subcellularLocation>
        <location evidence="2">Nucleus</location>
        <location evidence="2">Nuclear pore complex</location>
    </subcellularLocation>
</comment>
<feature type="transmembrane region" description="Helical" evidence="13">
    <location>
        <begin position="206"/>
        <end position="226"/>
    </location>
</feature>
<evidence type="ECO:0008006" key="16">
    <source>
        <dbReference type="Google" id="ProtNLM"/>
    </source>
</evidence>
<accession>A0A1A9WU74</accession>
<dbReference type="InterPro" id="IPR019049">
    <property type="entry name" value="Nucleoporin_prot_Ndc1/Nup"/>
</dbReference>
<name>A0A1A9WU74_9MUSC</name>
<evidence type="ECO:0000256" key="10">
    <source>
        <dbReference type="ARBA" id="ARBA00023132"/>
    </source>
</evidence>
<evidence type="ECO:0000256" key="11">
    <source>
        <dbReference type="ARBA" id="ARBA00023136"/>
    </source>
</evidence>
<evidence type="ECO:0000256" key="7">
    <source>
        <dbReference type="ARBA" id="ARBA00022927"/>
    </source>
</evidence>
<keyword evidence="7" id="KW-0653">Protein transport</keyword>
<keyword evidence="4" id="KW-0813">Transport</keyword>
<dbReference type="Pfam" id="PF09531">
    <property type="entry name" value="Ndc1_Nup"/>
    <property type="match status" value="1"/>
</dbReference>
<feature type="transmembrane region" description="Helical" evidence="13">
    <location>
        <begin position="76"/>
        <end position="96"/>
    </location>
</feature>
<evidence type="ECO:0000256" key="3">
    <source>
        <dbReference type="ARBA" id="ARBA00005760"/>
    </source>
</evidence>
<dbReference type="STRING" id="37001.A0A1A9WU74"/>
<evidence type="ECO:0000256" key="4">
    <source>
        <dbReference type="ARBA" id="ARBA00022448"/>
    </source>
</evidence>
<dbReference type="GO" id="GO:0070762">
    <property type="term" value="C:nuclear pore transmembrane ring"/>
    <property type="evidence" value="ECO:0007669"/>
    <property type="project" value="TreeGrafter"/>
</dbReference>
<dbReference type="EnsemblMetazoa" id="GBRI032243-RA">
    <property type="protein sequence ID" value="GBRI032243-PA"/>
    <property type="gene ID" value="GBRI032243"/>
</dbReference>
<feature type="transmembrane region" description="Helical" evidence="13">
    <location>
        <begin position="33"/>
        <end position="55"/>
    </location>
</feature>
<keyword evidence="5 13" id="KW-0812">Transmembrane</keyword>
<evidence type="ECO:0000313" key="15">
    <source>
        <dbReference type="Proteomes" id="UP000091820"/>
    </source>
</evidence>
<keyword evidence="8 13" id="KW-1133">Transmembrane helix</keyword>
<dbReference type="PANTHER" id="PTHR13269:SF6">
    <property type="entry name" value="NUCLEOPORIN NDC1"/>
    <property type="match status" value="1"/>
</dbReference>
<keyword evidence="9" id="KW-0811">Translocation</keyword>